<dbReference type="AlphaFoldDB" id="A0A200QNC5"/>
<evidence type="ECO:0000313" key="3">
    <source>
        <dbReference type="Proteomes" id="UP000195402"/>
    </source>
</evidence>
<evidence type="ECO:0000313" key="2">
    <source>
        <dbReference type="EMBL" id="OVA11939.1"/>
    </source>
</evidence>
<proteinExistence type="predicted"/>
<dbReference type="PANTHER" id="PTHR23070">
    <property type="entry name" value="BCS1 AAA-TYPE ATPASE"/>
    <property type="match status" value="1"/>
</dbReference>
<dbReference type="InParanoid" id="A0A200QNC5"/>
<dbReference type="EMBL" id="MVGT01001456">
    <property type="protein sequence ID" value="OVA11939.1"/>
    <property type="molecule type" value="Genomic_DNA"/>
</dbReference>
<organism evidence="2 3">
    <name type="scientific">Macleaya cordata</name>
    <name type="common">Five-seeded plume-poppy</name>
    <name type="synonym">Bocconia cordata</name>
    <dbReference type="NCBI Taxonomy" id="56857"/>
    <lineage>
        <taxon>Eukaryota</taxon>
        <taxon>Viridiplantae</taxon>
        <taxon>Streptophyta</taxon>
        <taxon>Embryophyta</taxon>
        <taxon>Tracheophyta</taxon>
        <taxon>Spermatophyta</taxon>
        <taxon>Magnoliopsida</taxon>
        <taxon>Ranunculales</taxon>
        <taxon>Papaveraceae</taxon>
        <taxon>Papaveroideae</taxon>
        <taxon>Macleaya</taxon>
    </lineage>
</organism>
<dbReference type="Proteomes" id="UP000195402">
    <property type="component" value="Unassembled WGS sequence"/>
</dbReference>
<dbReference type="STRING" id="56857.A0A200QNC5"/>
<gene>
    <name evidence="2" type="ORF">BVC80_8763g3</name>
</gene>
<dbReference type="InterPro" id="IPR058017">
    <property type="entry name" value="At3g28540-like_C"/>
</dbReference>
<keyword evidence="3" id="KW-1185">Reference proteome</keyword>
<dbReference type="OMA" id="WKRERII"/>
<dbReference type="Pfam" id="PF25568">
    <property type="entry name" value="AAA_lid_At3g28540"/>
    <property type="match status" value="1"/>
</dbReference>
<comment type="caution">
    <text evidence="2">The sequence shown here is derived from an EMBL/GenBank/DDBJ whole genome shotgun (WGS) entry which is preliminary data.</text>
</comment>
<name>A0A200QNC5_MACCD</name>
<feature type="domain" description="AAA+ ATPase At3g28540-like C-terminal" evidence="1">
    <location>
        <begin position="10"/>
        <end position="80"/>
    </location>
</feature>
<protein>
    <recommendedName>
        <fullName evidence="1">AAA+ ATPase At3g28540-like C-terminal domain-containing protein</fullName>
    </recommendedName>
</protein>
<evidence type="ECO:0000259" key="1">
    <source>
        <dbReference type="Pfam" id="PF25568"/>
    </source>
</evidence>
<dbReference type="Gene3D" id="6.10.280.40">
    <property type="match status" value="1"/>
</dbReference>
<dbReference type="InterPro" id="IPR050747">
    <property type="entry name" value="Mitochondrial_chaperone_BCS1"/>
</dbReference>
<accession>A0A200QNC5</accession>
<sequence>MDKRIQLGYCTFEGFKILAKNYLDIEDHPLFHTVKQLLQKREITPADVAEYLMPKSTDSNCETSLQSLIGALENAPRKAKQEVGIEESTLSEGKEQRILSSKSWDLAQVF</sequence>
<reference evidence="2 3" key="1">
    <citation type="journal article" date="2017" name="Mol. Plant">
        <title>The Genome of Medicinal Plant Macleaya cordata Provides New Insights into Benzylisoquinoline Alkaloids Metabolism.</title>
        <authorList>
            <person name="Liu X."/>
            <person name="Liu Y."/>
            <person name="Huang P."/>
            <person name="Ma Y."/>
            <person name="Qing Z."/>
            <person name="Tang Q."/>
            <person name="Cao H."/>
            <person name="Cheng P."/>
            <person name="Zheng Y."/>
            <person name="Yuan Z."/>
            <person name="Zhou Y."/>
            <person name="Liu J."/>
            <person name="Tang Z."/>
            <person name="Zhuo Y."/>
            <person name="Zhang Y."/>
            <person name="Yu L."/>
            <person name="Huang J."/>
            <person name="Yang P."/>
            <person name="Peng Q."/>
            <person name="Zhang J."/>
            <person name="Jiang W."/>
            <person name="Zhang Z."/>
            <person name="Lin K."/>
            <person name="Ro D.K."/>
            <person name="Chen X."/>
            <person name="Xiong X."/>
            <person name="Shang Y."/>
            <person name="Huang S."/>
            <person name="Zeng J."/>
        </authorList>
    </citation>
    <scope>NUCLEOTIDE SEQUENCE [LARGE SCALE GENOMIC DNA]</scope>
    <source>
        <strain evidence="3">cv. BLH2017</strain>
        <tissue evidence="2">Root</tissue>
    </source>
</reference>
<dbReference type="OrthoDB" id="10251412at2759"/>